<dbReference type="EMBL" id="QJKJ01002300">
    <property type="protein sequence ID" value="RDY03439.1"/>
    <property type="molecule type" value="Genomic_DNA"/>
</dbReference>
<dbReference type="AlphaFoldDB" id="A0A371HKZ1"/>
<sequence length="86" mass="9697">MEPQLKLLFKKTGITMVGSSSDEVSSHSPKSKKMMEQMPDLKNILRVQRARPNAPTGHTTVREVKDQDEKEGWRKYLIGRGENGGT</sequence>
<feature type="compositionally biased region" description="Basic and acidic residues" evidence="1">
    <location>
        <begin position="60"/>
        <end position="74"/>
    </location>
</feature>
<evidence type="ECO:0000256" key="1">
    <source>
        <dbReference type="SAM" id="MobiDB-lite"/>
    </source>
</evidence>
<gene>
    <name evidence="2" type="ORF">CR513_12982</name>
</gene>
<accession>A0A371HKZ1</accession>
<reference evidence="2" key="1">
    <citation type="submission" date="2018-05" db="EMBL/GenBank/DDBJ databases">
        <title>Draft genome of Mucuna pruriens seed.</title>
        <authorList>
            <person name="Nnadi N.E."/>
            <person name="Vos R."/>
            <person name="Hasami M.H."/>
            <person name="Devisetty U.K."/>
            <person name="Aguiy J.C."/>
        </authorList>
    </citation>
    <scope>NUCLEOTIDE SEQUENCE [LARGE SCALE GENOMIC DNA]</scope>
    <source>
        <strain evidence="2">JCA_2017</strain>
    </source>
</reference>
<name>A0A371HKZ1_MUCPR</name>
<proteinExistence type="predicted"/>
<organism evidence="2 3">
    <name type="scientific">Mucuna pruriens</name>
    <name type="common">Velvet bean</name>
    <name type="synonym">Dolichos pruriens</name>
    <dbReference type="NCBI Taxonomy" id="157652"/>
    <lineage>
        <taxon>Eukaryota</taxon>
        <taxon>Viridiplantae</taxon>
        <taxon>Streptophyta</taxon>
        <taxon>Embryophyta</taxon>
        <taxon>Tracheophyta</taxon>
        <taxon>Spermatophyta</taxon>
        <taxon>Magnoliopsida</taxon>
        <taxon>eudicotyledons</taxon>
        <taxon>Gunneridae</taxon>
        <taxon>Pentapetalae</taxon>
        <taxon>rosids</taxon>
        <taxon>fabids</taxon>
        <taxon>Fabales</taxon>
        <taxon>Fabaceae</taxon>
        <taxon>Papilionoideae</taxon>
        <taxon>50 kb inversion clade</taxon>
        <taxon>NPAAA clade</taxon>
        <taxon>indigoferoid/millettioid clade</taxon>
        <taxon>Phaseoleae</taxon>
        <taxon>Mucuna</taxon>
    </lineage>
</organism>
<protein>
    <submittedName>
        <fullName evidence="2">Uncharacterized protein</fullName>
    </submittedName>
</protein>
<evidence type="ECO:0000313" key="3">
    <source>
        <dbReference type="Proteomes" id="UP000257109"/>
    </source>
</evidence>
<keyword evidence="3" id="KW-1185">Reference proteome</keyword>
<feature type="non-terminal residue" evidence="2">
    <location>
        <position position="1"/>
    </location>
</feature>
<dbReference type="Proteomes" id="UP000257109">
    <property type="component" value="Unassembled WGS sequence"/>
</dbReference>
<evidence type="ECO:0000313" key="2">
    <source>
        <dbReference type="EMBL" id="RDY03439.1"/>
    </source>
</evidence>
<comment type="caution">
    <text evidence="2">The sequence shown here is derived from an EMBL/GenBank/DDBJ whole genome shotgun (WGS) entry which is preliminary data.</text>
</comment>
<feature type="region of interest" description="Disordered" evidence="1">
    <location>
        <begin position="51"/>
        <end position="86"/>
    </location>
</feature>